<reference evidence="2" key="1">
    <citation type="journal article" date="2019" name="Int. J. Syst. Evol. Microbiol.">
        <title>The Global Catalogue of Microorganisms (GCM) 10K type strain sequencing project: providing services to taxonomists for standard genome sequencing and annotation.</title>
        <authorList>
            <consortium name="The Broad Institute Genomics Platform"/>
            <consortium name="The Broad Institute Genome Sequencing Center for Infectious Disease"/>
            <person name="Wu L."/>
            <person name="Ma J."/>
        </authorList>
    </citation>
    <scope>NUCLEOTIDE SEQUENCE [LARGE SCALE GENOMIC DNA]</scope>
    <source>
        <strain evidence="2">TISTR 1571</strain>
    </source>
</reference>
<protein>
    <recommendedName>
        <fullName evidence="3">Secreted protein</fullName>
    </recommendedName>
</protein>
<gene>
    <name evidence="1" type="ORF">ACFSW4_09695</name>
</gene>
<dbReference type="Proteomes" id="UP001597452">
    <property type="component" value="Unassembled WGS sequence"/>
</dbReference>
<organism evidence="1 2">
    <name type="scientific">Piscibacillus salipiscarius</name>
    <dbReference type="NCBI Taxonomy" id="299480"/>
    <lineage>
        <taxon>Bacteria</taxon>
        <taxon>Bacillati</taxon>
        <taxon>Bacillota</taxon>
        <taxon>Bacilli</taxon>
        <taxon>Bacillales</taxon>
        <taxon>Bacillaceae</taxon>
        <taxon>Piscibacillus</taxon>
    </lineage>
</organism>
<evidence type="ECO:0000313" key="2">
    <source>
        <dbReference type="Proteomes" id="UP001597452"/>
    </source>
</evidence>
<keyword evidence="2" id="KW-1185">Reference proteome</keyword>
<accession>A0ABW5QB05</accession>
<dbReference type="RefSeq" id="WP_377328941.1">
    <property type="nucleotide sequence ID" value="NZ_JBHUMZ010000021.1"/>
</dbReference>
<dbReference type="EMBL" id="JBHUMZ010000021">
    <property type="protein sequence ID" value="MFD2639136.1"/>
    <property type="molecule type" value="Genomic_DNA"/>
</dbReference>
<proteinExistence type="predicted"/>
<evidence type="ECO:0008006" key="3">
    <source>
        <dbReference type="Google" id="ProtNLM"/>
    </source>
</evidence>
<name>A0ABW5QB05_9BACI</name>
<sequence length="60" mass="6755">MKRILLSVLLSFSILLITLSTDIIQNNSNYDKEDIKLANNEEPDPSGIADIIKWLKIGLL</sequence>
<comment type="caution">
    <text evidence="1">The sequence shown here is derived from an EMBL/GenBank/DDBJ whole genome shotgun (WGS) entry which is preliminary data.</text>
</comment>
<evidence type="ECO:0000313" key="1">
    <source>
        <dbReference type="EMBL" id="MFD2639136.1"/>
    </source>
</evidence>